<dbReference type="GO" id="GO:0016798">
    <property type="term" value="F:hydrolase activity, acting on glycosyl bonds"/>
    <property type="evidence" value="ECO:0007669"/>
    <property type="project" value="UniProtKB-KW"/>
</dbReference>
<keyword evidence="1" id="KW-0479">Metal-binding</keyword>
<dbReference type="PANTHER" id="PTHR42909:SF1">
    <property type="entry name" value="CARBOHYDRATE KINASE PFKB DOMAIN-CONTAINING PROTEIN"/>
    <property type="match status" value="1"/>
</dbReference>
<dbReference type="Pfam" id="PF04227">
    <property type="entry name" value="Indigoidine_A"/>
    <property type="match status" value="1"/>
</dbReference>
<dbReference type="InterPro" id="IPR022830">
    <property type="entry name" value="Indigdn_synthA-like"/>
</dbReference>
<dbReference type="Proteomes" id="UP000274822">
    <property type="component" value="Unassembled WGS sequence"/>
</dbReference>
<accession>A0A433QFH4</accession>
<keyword evidence="2" id="KW-0378">Hydrolase</keyword>
<feature type="domain" description="Carbohydrate kinase PfkB" evidence="6">
    <location>
        <begin position="138"/>
        <end position="419"/>
    </location>
</feature>
<evidence type="ECO:0000259" key="6">
    <source>
        <dbReference type="Pfam" id="PF00294"/>
    </source>
</evidence>
<dbReference type="InterPro" id="IPR011611">
    <property type="entry name" value="PfkB_dom"/>
</dbReference>
<dbReference type="PANTHER" id="PTHR42909">
    <property type="entry name" value="ZGC:136858"/>
    <property type="match status" value="1"/>
</dbReference>
<evidence type="ECO:0000256" key="1">
    <source>
        <dbReference type="ARBA" id="ARBA00022723"/>
    </source>
</evidence>
<organism evidence="7 8">
    <name type="scientific">Jimgerdemannia flammicorona</name>
    <dbReference type="NCBI Taxonomy" id="994334"/>
    <lineage>
        <taxon>Eukaryota</taxon>
        <taxon>Fungi</taxon>
        <taxon>Fungi incertae sedis</taxon>
        <taxon>Mucoromycota</taxon>
        <taxon>Mucoromycotina</taxon>
        <taxon>Endogonomycetes</taxon>
        <taxon>Endogonales</taxon>
        <taxon>Endogonaceae</taxon>
        <taxon>Jimgerdemannia</taxon>
    </lineage>
</organism>
<dbReference type="InterPro" id="IPR007342">
    <property type="entry name" value="PsuG"/>
</dbReference>
<evidence type="ECO:0000313" key="8">
    <source>
        <dbReference type="Proteomes" id="UP000274822"/>
    </source>
</evidence>
<evidence type="ECO:0000256" key="3">
    <source>
        <dbReference type="ARBA" id="ARBA00023211"/>
    </source>
</evidence>
<evidence type="ECO:0000256" key="5">
    <source>
        <dbReference type="ARBA" id="ARBA00023295"/>
    </source>
</evidence>
<proteinExistence type="predicted"/>
<reference evidence="7 8" key="1">
    <citation type="journal article" date="2018" name="New Phytol.">
        <title>Phylogenomics of Endogonaceae and evolution of mycorrhizas within Mucoromycota.</title>
        <authorList>
            <person name="Chang Y."/>
            <person name="Desiro A."/>
            <person name="Na H."/>
            <person name="Sandor L."/>
            <person name="Lipzen A."/>
            <person name="Clum A."/>
            <person name="Barry K."/>
            <person name="Grigoriev I.V."/>
            <person name="Martin F.M."/>
            <person name="Stajich J.E."/>
            <person name="Smith M.E."/>
            <person name="Bonito G."/>
            <person name="Spatafora J.W."/>
        </authorList>
    </citation>
    <scope>NUCLEOTIDE SEQUENCE [LARGE SCALE GENOMIC DNA]</scope>
    <source>
        <strain evidence="7 8">AD002</strain>
    </source>
</reference>
<dbReference type="InterPro" id="IPR029056">
    <property type="entry name" value="Ribokinase-like"/>
</dbReference>
<evidence type="ECO:0000256" key="2">
    <source>
        <dbReference type="ARBA" id="ARBA00022801"/>
    </source>
</evidence>
<dbReference type="Gene3D" id="3.40.1790.10">
    <property type="entry name" value="Indigoidine synthase domain"/>
    <property type="match status" value="1"/>
</dbReference>
<keyword evidence="5" id="KW-0326">Glycosidase</keyword>
<dbReference type="CDD" id="cd01941">
    <property type="entry name" value="YeiC_kinase_like"/>
    <property type="match status" value="1"/>
</dbReference>
<dbReference type="Gene3D" id="3.40.1190.20">
    <property type="match status" value="1"/>
</dbReference>
<gene>
    <name evidence="7" type="ORF">BC938DRAFT_481770</name>
</gene>
<dbReference type="SUPFAM" id="SSF110581">
    <property type="entry name" value="Indigoidine synthase A-like"/>
    <property type="match status" value="1"/>
</dbReference>
<keyword evidence="4" id="KW-0456">Lyase</keyword>
<comment type="caution">
    <text evidence="7">The sequence shown here is derived from an EMBL/GenBank/DDBJ whole genome shotgun (WGS) entry which is preliminary data.</text>
</comment>
<protein>
    <recommendedName>
        <fullName evidence="6">Carbohydrate kinase PfkB domain-containing protein</fullName>
    </recommendedName>
</protein>
<dbReference type="EMBL" id="RBNJ01006502">
    <property type="protein sequence ID" value="RUS28536.1"/>
    <property type="molecule type" value="Genomic_DNA"/>
</dbReference>
<dbReference type="GO" id="GO:0005737">
    <property type="term" value="C:cytoplasm"/>
    <property type="evidence" value="ECO:0007669"/>
    <property type="project" value="TreeGrafter"/>
</dbReference>
<keyword evidence="3" id="KW-0464">Manganese</keyword>
<evidence type="ECO:0000256" key="4">
    <source>
        <dbReference type="ARBA" id="ARBA00023239"/>
    </source>
</evidence>
<name>A0A433QFH4_9FUNG</name>
<evidence type="ECO:0000313" key="7">
    <source>
        <dbReference type="EMBL" id="RUS28536.1"/>
    </source>
</evidence>
<dbReference type="SUPFAM" id="SSF53613">
    <property type="entry name" value="Ribokinase-like"/>
    <property type="match status" value="1"/>
</dbReference>
<sequence length="462" mass="51201">MQAHLIDHLVYREQGIRGNGETPFLLKRIAELTKDESLKSNIALVKHNAAVGSQIAVKLSEIQAREIQAKEIQAREIQAKKDEKTFKGHENFVQASSPAATKQQETPLSEMLMIIGGIVFDTTATISSKAPSLSPTSFLNTSSPGTVRKSIGGVGRNLVETVWRLGVPVVFVSALGNDPETQELLRKNMRRMDLDMTDIERIQTGVNAIYNAVHDPTGQLLVAVADMNVFDQMDPHKVESKIRKHRPSIVAFDGNMSPNVMRTIALLCRELDIPAFFEPTSVPKSLKLFMYSEVILAGSVRYASPNEYELEAMSIEAAKQLSSDRNVPEMDRDLVNWDELPSYIHRFVPHAFHLVNYIPNLFVKLGEQGSLLVRKPAETISAPKYQYFKPEPLETKNILSVTGAGDSFVGTVLANLHTHRPSMSDDAVLNRIVCNAQRAAILTLKSDKAVSPNIEPSLLNIQ</sequence>
<dbReference type="GO" id="GO:0046872">
    <property type="term" value="F:metal ion binding"/>
    <property type="evidence" value="ECO:0007669"/>
    <property type="project" value="UniProtKB-KW"/>
</dbReference>
<dbReference type="GO" id="GO:0004730">
    <property type="term" value="F:pseudouridylate synthase activity"/>
    <property type="evidence" value="ECO:0007669"/>
    <property type="project" value="InterPro"/>
</dbReference>
<keyword evidence="8" id="KW-1185">Reference proteome</keyword>
<dbReference type="Pfam" id="PF00294">
    <property type="entry name" value="PfkB"/>
    <property type="match status" value="1"/>
</dbReference>
<dbReference type="AlphaFoldDB" id="A0A433QFH4"/>